<sequence length="143" mass="16530">MYEAIIIDVVELVGSSPNNDQQGSIEYNMLNLSFLSLNELSRTKTIKMKGTMSDNSMMVMVDSGTSHNFISQKWKKMKLQEDPSLCKSQILLKSLFKENKVEFMGMVPQRLPPKHERDHTIPLLPSTIPINVRPYRYAYYQNK</sequence>
<dbReference type="Proteomes" id="UP000257109">
    <property type="component" value="Unassembled WGS sequence"/>
</dbReference>
<proteinExistence type="predicted"/>
<comment type="caution">
    <text evidence="1">The sequence shown here is derived from an EMBL/GenBank/DDBJ whole genome shotgun (WGS) entry which is preliminary data.</text>
</comment>
<dbReference type="AlphaFoldDB" id="A0A371FGX9"/>
<evidence type="ECO:0000313" key="2">
    <source>
        <dbReference type="Proteomes" id="UP000257109"/>
    </source>
</evidence>
<feature type="non-terminal residue" evidence="1">
    <location>
        <position position="1"/>
    </location>
</feature>
<keyword evidence="2" id="KW-1185">Reference proteome</keyword>
<dbReference type="OrthoDB" id="1748685at2759"/>
<dbReference type="EMBL" id="QJKJ01009196">
    <property type="protein sequence ID" value="RDX77353.1"/>
    <property type="molecule type" value="Genomic_DNA"/>
</dbReference>
<name>A0A371FGX9_MUCPR</name>
<accession>A0A371FGX9</accession>
<organism evidence="1 2">
    <name type="scientific">Mucuna pruriens</name>
    <name type="common">Velvet bean</name>
    <name type="synonym">Dolichos pruriens</name>
    <dbReference type="NCBI Taxonomy" id="157652"/>
    <lineage>
        <taxon>Eukaryota</taxon>
        <taxon>Viridiplantae</taxon>
        <taxon>Streptophyta</taxon>
        <taxon>Embryophyta</taxon>
        <taxon>Tracheophyta</taxon>
        <taxon>Spermatophyta</taxon>
        <taxon>Magnoliopsida</taxon>
        <taxon>eudicotyledons</taxon>
        <taxon>Gunneridae</taxon>
        <taxon>Pentapetalae</taxon>
        <taxon>rosids</taxon>
        <taxon>fabids</taxon>
        <taxon>Fabales</taxon>
        <taxon>Fabaceae</taxon>
        <taxon>Papilionoideae</taxon>
        <taxon>50 kb inversion clade</taxon>
        <taxon>NPAAA clade</taxon>
        <taxon>indigoferoid/millettioid clade</taxon>
        <taxon>Phaseoleae</taxon>
        <taxon>Mucuna</taxon>
    </lineage>
</organism>
<reference evidence="1" key="1">
    <citation type="submission" date="2018-05" db="EMBL/GenBank/DDBJ databases">
        <title>Draft genome of Mucuna pruriens seed.</title>
        <authorList>
            <person name="Nnadi N.E."/>
            <person name="Vos R."/>
            <person name="Hasami M.H."/>
            <person name="Devisetty U.K."/>
            <person name="Aguiy J.C."/>
        </authorList>
    </citation>
    <scope>NUCLEOTIDE SEQUENCE [LARGE SCALE GENOMIC DNA]</scope>
    <source>
        <strain evidence="1">JCA_2017</strain>
    </source>
</reference>
<gene>
    <name evidence="1" type="ORF">CR513_42540</name>
</gene>
<protein>
    <submittedName>
        <fullName evidence="1">Uncharacterized protein</fullName>
    </submittedName>
</protein>
<evidence type="ECO:0000313" key="1">
    <source>
        <dbReference type="EMBL" id="RDX77353.1"/>
    </source>
</evidence>